<gene>
    <name evidence="2" type="ORF">HFN_2008</name>
</gene>
<keyword evidence="1" id="KW-0812">Transmembrane</keyword>
<comment type="caution">
    <text evidence="2">The sequence shown here is derived from an EMBL/GenBank/DDBJ whole genome shotgun (WGS) entry which is preliminary data.</text>
</comment>
<keyword evidence="1" id="KW-0472">Membrane</keyword>
<accession>T1D067</accession>
<keyword evidence="1" id="KW-1133">Transmembrane helix</keyword>
<reference evidence="2 3" key="1">
    <citation type="journal article" date="2013" name="Genome Announc.">
        <title>Draft Genome Sequence of Helicobacter fennelliae Strain MRY12-0050, Isolated from a Bacteremia Patient.</title>
        <authorList>
            <person name="Rimbara E."/>
            <person name="Matsui M."/>
            <person name="Mori S."/>
            <person name="Suzuki S."/>
            <person name="Suzuki M."/>
            <person name="Kim H."/>
            <person name="Sekizuka T."/>
            <person name="Kuroda M."/>
            <person name="Shibayama K."/>
        </authorList>
    </citation>
    <scope>NUCLEOTIDE SEQUENCE [LARGE SCALE GENOMIC DNA]</scope>
    <source>
        <strain evidence="2 3">MRY12-0050</strain>
    </source>
</reference>
<feature type="transmembrane region" description="Helical" evidence="1">
    <location>
        <begin position="17"/>
        <end position="37"/>
    </location>
</feature>
<proteinExistence type="predicted"/>
<evidence type="ECO:0000256" key="1">
    <source>
        <dbReference type="SAM" id="Phobius"/>
    </source>
</evidence>
<organism evidence="2 3">
    <name type="scientific">Helicobacter fennelliae MRY12-0050</name>
    <dbReference type="NCBI Taxonomy" id="1325130"/>
    <lineage>
        <taxon>Bacteria</taxon>
        <taxon>Pseudomonadati</taxon>
        <taxon>Campylobacterota</taxon>
        <taxon>Epsilonproteobacteria</taxon>
        <taxon>Campylobacterales</taxon>
        <taxon>Helicobacteraceae</taxon>
        <taxon>Helicobacter</taxon>
    </lineage>
</organism>
<name>T1D067_9HELI</name>
<evidence type="ECO:0000313" key="3">
    <source>
        <dbReference type="Proteomes" id="UP000018143"/>
    </source>
</evidence>
<keyword evidence="3" id="KW-1185">Reference proteome</keyword>
<evidence type="ECO:0000313" key="2">
    <source>
        <dbReference type="EMBL" id="GAD18596.1"/>
    </source>
</evidence>
<sequence>MIVPNILLLCEKINFKLFLFHLFIVNFIAFAYNFIAYGEMTK</sequence>
<dbReference type="EMBL" id="BASD01000008">
    <property type="protein sequence ID" value="GAD18596.1"/>
    <property type="molecule type" value="Genomic_DNA"/>
</dbReference>
<protein>
    <submittedName>
        <fullName evidence="2">Uncharacterized protein</fullName>
    </submittedName>
</protein>
<dbReference type="Proteomes" id="UP000018143">
    <property type="component" value="Unassembled WGS sequence"/>
</dbReference>
<dbReference type="AlphaFoldDB" id="T1D067"/>